<evidence type="ECO:0000313" key="2">
    <source>
        <dbReference type="Ensembl" id="ENSMGAP00000028411.1"/>
    </source>
</evidence>
<feature type="region of interest" description="Disordered" evidence="1">
    <location>
        <begin position="22"/>
        <end position="41"/>
    </location>
</feature>
<dbReference type="InterPro" id="IPR013783">
    <property type="entry name" value="Ig-like_fold"/>
</dbReference>
<reference evidence="2 3" key="1">
    <citation type="journal article" date="2010" name="PLoS Biol.">
        <title>Multi-platform next-generation sequencing of the domestic turkey (Meleagris gallopavo): genome assembly and analysis.</title>
        <authorList>
            <person name="Dalloul R.A."/>
            <person name="Long J.A."/>
            <person name="Zimin A.V."/>
            <person name="Aslam L."/>
            <person name="Beal K."/>
            <person name="Blomberg L.A."/>
            <person name="Bouffard P."/>
            <person name="Burt D.W."/>
            <person name="Crasta O."/>
            <person name="Crooijmans R.P."/>
            <person name="Cooper K."/>
            <person name="Coulombe R.A."/>
            <person name="De S."/>
            <person name="Delany M.E."/>
            <person name="Dodgson J.B."/>
            <person name="Dong J.J."/>
            <person name="Evans C."/>
            <person name="Frederickson K.M."/>
            <person name="Flicek P."/>
            <person name="Florea L."/>
            <person name="Folkerts O."/>
            <person name="Groenen M.A."/>
            <person name="Harkins T.T."/>
            <person name="Herrero J."/>
            <person name="Hoffmann S."/>
            <person name="Megens H.J."/>
            <person name="Jiang A."/>
            <person name="de Jong P."/>
            <person name="Kaiser P."/>
            <person name="Kim H."/>
            <person name="Kim K.W."/>
            <person name="Kim S."/>
            <person name="Langenberger D."/>
            <person name="Lee M.K."/>
            <person name="Lee T."/>
            <person name="Mane S."/>
            <person name="Marcais G."/>
            <person name="Marz M."/>
            <person name="McElroy A.P."/>
            <person name="Modise T."/>
            <person name="Nefedov M."/>
            <person name="Notredame C."/>
            <person name="Paton I.R."/>
            <person name="Payne W.S."/>
            <person name="Pertea G."/>
            <person name="Prickett D."/>
            <person name="Puiu D."/>
            <person name="Qioa D."/>
            <person name="Raineri E."/>
            <person name="Ruffier M."/>
            <person name="Salzberg S.L."/>
            <person name="Schatz M.C."/>
            <person name="Scheuring C."/>
            <person name="Schmidt C.J."/>
            <person name="Schroeder S."/>
            <person name="Searle S.M."/>
            <person name="Smith E.J."/>
            <person name="Smith J."/>
            <person name="Sonstegard T.S."/>
            <person name="Stadler P.F."/>
            <person name="Tafer H."/>
            <person name="Tu Z.J."/>
            <person name="Van Tassell C.P."/>
            <person name="Vilella A.J."/>
            <person name="Williams K.P."/>
            <person name="Yorke J.A."/>
            <person name="Zhang L."/>
            <person name="Zhang H.B."/>
            <person name="Zhang X."/>
            <person name="Zhang Y."/>
            <person name="Reed K.M."/>
        </authorList>
    </citation>
    <scope>NUCLEOTIDE SEQUENCE [LARGE SCALE GENOMIC DNA]</scope>
</reference>
<evidence type="ECO:0000313" key="3">
    <source>
        <dbReference type="Proteomes" id="UP000001645"/>
    </source>
</evidence>
<proteinExistence type="predicted"/>
<evidence type="ECO:0000256" key="1">
    <source>
        <dbReference type="SAM" id="MobiDB-lite"/>
    </source>
</evidence>
<reference evidence="2" key="2">
    <citation type="submission" date="2025-08" db="UniProtKB">
        <authorList>
            <consortium name="Ensembl"/>
        </authorList>
    </citation>
    <scope>IDENTIFICATION</scope>
</reference>
<dbReference type="AlphaFoldDB" id="A0A803Y9G4"/>
<sequence length="254" mass="28142">GTLIPLWDTIFLIQTLHPLRGHPSRVGTPGPSERPSWGHRGPYREKVTVMGTWCPRGQERMDGAGKVLWYRHRPGEPPRLLLNCIDERWDVFSCEYQNSFAVLHIQAAQPKDAALYLCANSIVSKLQFSNGTVLLVGGRKAWGDPEAPLDGNPTIPTERDPSVCPISHSPLLPLLRRASQWVGTPTSLHWLRLSMLPSLAGTTPISPHWMRPPTDLCLVCPQRSPIACCPPSMSSPLKWTLMPPPVLVIPTSLP</sequence>
<name>A0A803Y9G4_MELGA</name>
<protein>
    <recommendedName>
        <fullName evidence="4">Ig-like domain-containing protein</fullName>
    </recommendedName>
</protein>
<dbReference type="Proteomes" id="UP000001645">
    <property type="component" value="Chromosome 27"/>
</dbReference>
<dbReference type="SUPFAM" id="SSF48726">
    <property type="entry name" value="Immunoglobulin"/>
    <property type="match status" value="1"/>
</dbReference>
<keyword evidence="3" id="KW-1185">Reference proteome</keyword>
<dbReference type="InParanoid" id="A0A803Y9G4"/>
<dbReference type="Ensembl" id="ENSMGAT00000036162.1">
    <property type="protein sequence ID" value="ENSMGAP00000028411.1"/>
    <property type="gene ID" value="ENSMGAG00000022435.1"/>
</dbReference>
<accession>A0A803Y9G4</accession>
<reference evidence="2" key="3">
    <citation type="submission" date="2025-09" db="UniProtKB">
        <authorList>
            <consortium name="Ensembl"/>
        </authorList>
    </citation>
    <scope>IDENTIFICATION</scope>
</reference>
<dbReference type="InterPro" id="IPR036179">
    <property type="entry name" value="Ig-like_dom_sf"/>
</dbReference>
<organism evidence="2 3">
    <name type="scientific">Meleagris gallopavo</name>
    <name type="common">Wild turkey</name>
    <dbReference type="NCBI Taxonomy" id="9103"/>
    <lineage>
        <taxon>Eukaryota</taxon>
        <taxon>Metazoa</taxon>
        <taxon>Chordata</taxon>
        <taxon>Craniata</taxon>
        <taxon>Vertebrata</taxon>
        <taxon>Euteleostomi</taxon>
        <taxon>Archelosauria</taxon>
        <taxon>Archosauria</taxon>
        <taxon>Dinosauria</taxon>
        <taxon>Saurischia</taxon>
        <taxon>Theropoda</taxon>
        <taxon>Coelurosauria</taxon>
        <taxon>Aves</taxon>
        <taxon>Neognathae</taxon>
        <taxon>Galloanserae</taxon>
        <taxon>Galliformes</taxon>
        <taxon>Phasianidae</taxon>
        <taxon>Meleagridinae</taxon>
        <taxon>Meleagris</taxon>
    </lineage>
</organism>
<dbReference type="Gene3D" id="2.60.40.10">
    <property type="entry name" value="Immunoglobulins"/>
    <property type="match status" value="1"/>
</dbReference>
<evidence type="ECO:0008006" key="4">
    <source>
        <dbReference type="Google" id="ProtNLM"/>
    </source>
</evidence>